<dbReference type="WBParaSite" id="nRc.2.0.1.t08459-RA">
    <property type="protein sequence ID" value="nRc.2.0.1.t08459-RA"/>
    <property type="gene ID" value="nRc.2.0.1.g08459"/>
</dbReference>
<keyword evidence="2" id="KW-1133">Transmembrane helix</keyword>
<keyword evidence="3" id="KW-1185">Reference proteome</keyword>
<feature type="transmembrane region" description="Helical" evidence="2">
    <location>
        <begin position="49"/>
        <end position="67"/>
    </location>
</feature>
<reference evidence="4" key="1">
    <citation type="submission" date="2022-11" db="UniProtKB">
        <authorList>
            <consortium name="WormBaseParasite"/>
        </authorList>
    </citation>
    <scope>IDENTIFICATION</scope>
</reference>
<keyword evidence="2" id="KW-0472">Membrane</keyword>
<dbReference type="Proteomes" id="UP000887565">
    <property type="component" value="Unplaced"/>
</dbReference>
<keyword evidence="2" id="KW-0812">Transmembrane</keyword>
<protein>
    <submittedName>
        <fullName evidence="4">Uncharacterized protein</fullName>
    </submittedName>
</protein>
<organism evidence="3 4">
    <name type="scientific">Romanomermis culicivorax</name>
    <name type="common">Nematode worm</name>
    <dbReference type="NCBI Taxonomy" id="13658"/>
    <lineage>
        <taxon>Eukaryota</taxon>
        <taxon>Metazoa</taxon>
        <taxon>Ecdysozoa</taxon>
        <taxon>Nematoda</taxon>
        <taxon>Enoplea</taxon>
        <taxon>Dorylaimia</taxon>
        <taxon>Mermithida</taxon>
        <taxon>Mermithoidea</taxon>
        <taxon>Mermithidae</taxon>
        <taxon>Romanomermis</taxon>
    </lineage>
</organism>
<sequence>MTQCRTGWHPNGSAKLGAPNLGLRTLGAEMAAPKLRLAKQKDIMLKKTTMLWCPALIGLIAVTYSLASDAVADDGRPFAGIVKRPGARFLGGGLDFWGGRGLRSVYGRRYSSGGSGNGRWNSLVVPPARKRPSFYVPISSYFKDDDDNDDDDDDNQADVDVSYNGYGKRARYAYPSWLRNGRYSGR</sequence>
<name>A0A915I4Z1_ROMCU</name>
<evidence type="ECO:0000256" key="1">
    <source>
        <dbReference type="SAM" id="MobiDB-lite"/>
    </source>
</evidence>
<evidence type="ECO:0000313" key="4">
    <source>
        <dbReference type="WBParaSite" id="nRc.2.0.1.t08459-RA"/>
    </source>
</evidence>
<evidence type="ECO:0000256" key="2">
    <source>
        <dbReference type="SAM" id="Phobius"/>
    </source>
</evidence>
<feature type="region of interest" description="Disordered" evidence="1">
    <location>
        <begin position="140"/>
        <end position="162"/>
    </location>
</feature>
<proteinExistence type="predicted"/>
<feature type="compositionally biased region" description="Acidic residues" evidence="1">
    <location>
        <begin position="144"/>
        <end position="157"/>
    </location>
</feature>
<dbReference type="AlphaFoldDB" id="A0A915I4Z1"/>
<evidence type="ECO:0000313" key="3">
    <source>
        <dbReference type="Proteomes" id="UP000887565"/>
    </source>
</evidence>
<accession>A0A915I4Z1</accession>